<dbReference type="Proteomes" id="UP000244932">
    <property type="component" value="Unassembled WGS sequence"/>
</dbReference>
<proteinExistence type="predicted"/>
<dbReference type="AlphaFoldDB" id="A0A2R8AAH7"/>
<dbReference type="OrthoDB" id="3727779at2"/>
<keyword evidence="2" id="KW-1185">Reference proteome</keyword>
<sequence>MYPFGRLIWQMFLARNQSKLGMGEAHISHHYCMPWDIDMFGEMNNGRVLTFTDLGRFPLALRGGLIGVIWRKKWALTMAGATVRWQRRILPFQRYTMRSRAVGHDGRFIYLHHTIWRKGVCHASVLYRSCARDGAKRVPIEEFFAALGEPVEQPPLPEWVEHWRQSEDARIWPPEPPHKKPN</sequence>
<dbReference type="CDD" id="cd00586">
    <property type="entry name" value="4HBT"/>
    <property type="match status" value="1"/>
</dbReference>
<dbReference type="InterPro" id="IPR029069">
    <property type="entry name" value="HotDog_dom_sf"/>
</dbReference>
<dbReference type="InterPro" id="IPR051490">
    <property type="entry name" value="THEM6_lcsJ_thioesterase"/>
</dbReference>
<dbReference type="Gene3D" id="3.10.129.10">
    <property type="entry name" value="Hotdog Thioesterase"/>
    <property type="match status" value="1"/>
</dbReference>
<evidence type="ECO:0000313" key="1">
    <source>
        <dbReference type="EMBL" id="SPF29095.1"/>
    </source>
</evidence>
<reference evidence="1 2" key="1">
    <citation type="submission" date="2018-03" db="EMBL/GenBank/DDBJ databases">
        <authorList>
            <person name="Keele B.F."/>
        </authorList>
    </citation>
    <scope>NUCLEOTIDE SEQUENCE [LARGE SCALE GENOMIC DNA]</scope>
    <source>
        <strain evidence="1 2">CeCT 8812</strain>
    </source>
</reference>
<dbReference type="RefSeq" id="WP_108781822.1">
    <property type="nucleotide sequence ID" value="NZ_OMKW01000002.1"/>
</dbReference>
<dbReference type="PANTHER" id="PTHR12475">
    <property type="match status" value="1"/>
</dbReference>
<gene>
    <name evidence="1" type="ORF">POI8812_01401</name>
</gene>
<dbReference type="SUPFAM" id="SSF54637">
    <property type="entry name" value="Thioesterase/thiol ester dehydrase-isomerase"/>
    <property type="match status" value="1"/>
</dbReference>
<accession>A0A2R8AAH7</accession>
<evidence type="ECO:0008006" key="3">
    <source>
        <dbReference type="Google" id="ProtNLM"/>
    </source>
</evidence>
<name>A0A2R8AAH7_9RHOB</name>
<evidence type="ECO:0000313" key="2">
    <source>
        <dbReference type="Proteomes" id="UP000244932"/>
    </source>
</evidence>
<protein>
    <recommendedName>
        <fullName evidence="3">Thioeseterase</fullName>
    </recommendedName>
</protein>
<dbReference type="PANTHER" id="PTHR12475:SF4">
    <property type="entry name" value="PROTEIN THEM6"/>
    <property type="match status" value="1"/>
</dbReference>
<dbReference type="EMBL" id="OMKW01000002">
    <property type="protein sequence ID" value="SPF29095.1"/>
    <property type="molecule type" value="Genomic_DNA"/>
</dbReference>
<dbReference type="Pfam" id="PF13279">
    <property type="entry name" value="4HBT_2"/>
    <property type="match status" value="1"/>
</dbReference>
<organism evidence="1 2">
    <name type="scientific">Pontivivens insulae</name>
    <dbReference type="NCBI Taxonomy" id="1639689"/>
    <lineage>
        <taxon>Bacteria</taxon>
        <taxon>Pseudomonadati</taxon>
        <taxon>Pseudomonadota</taxon>
        <taxon>Alphaproteobacteria</taxon>
        <taxon>Rhodobacterales</taxon>
        <taxon>Paracoccaceae</taxon>
        <taxon>Pontivivens</taxon>
    </lineage>
</organism>